<keyword evidence="4" id="KW-0547">Nucleotide-binding</keyword>
<evidence type="ECO:0000313" key="10">
    <source>
        <dbReference type="EMBL" id="MBC2575172.1"/>
    </source>
</evidence>
<comment type="caution">
    <text evidence="10">The sequence shown here is derived from an EMBL/GenBank/DDBJ whole genome shotgun (WGS) entry which is preliminary data.</text>
</comment>
<feature type="domain" description="DAGKc" evidence="9">
    <location>
        <begin position="1"/>
        <end position="140"/>
    </location>
</feature>
<dbReference type="RefSeq" id="WP_185623214.1">
    <property type="nucleotide sequence ID" value="NZ_JABGBW010000001.1"/>
</dbReference>
<keyword evidence="3" id="KW-0808">Transferase</keyword>
<proteinExistence type="inferred from homology"/>
<keyword evidence="8" id="KW-1208">Phospholipid metabolism</keyword>
<dbReference type="InterPro" id="IPR005218">
    <property type="entry name" value="Diacylglycerol/lipid_kinase"/>
</dbReference>
<accession>A0ABR6TIF3</accession>
<keyword evidence="7" id="KW-0444">Lipid biosynthesis</keyword>
<dbReference type="PROSITE" id="PS50146">
    <property type="entry name" value="DAGK"/>
    <property type="match status" value="1"/>
</dbReference>
<sequence>MNIDLSIVVHKGSGGNTGEKVLNQLIEVCNKKEIKYDIHVSEYRGHTIKLVQNIANNIRKNERLIIIGGDGTLNEAVNALKQIKSNVPIAYIPGGTGNDFARELKITKNMDFYIDSLNSLSSPNTLEIIKCRNLKNNTEIYSINSIGFGIDALIIYLASSGDKKNLFKKIGLGKLSYFVYLFEAIKKHKKFDIEIIKSDGNILNYSNALISIITNHPFFGGGIKIDPLSSSNNHELGLVIANNIKITDLIKIVYRIITHGDHFEKYDKIFRISDNEISIKINQNQYMQIDGEKSEPQIHELHFSISTHPFWICRK</sequence>
<evidence type="ECO:0000256" key="5">
    <source>
        <dbReference type="ARBA" id="ARBA00022777"/>
    </source>
</evidence>
<dbReference type="Pfam" id="PF00781">
    <property type="entry name" value="DAGK_cat"/>
    <property type="match status" value="1"/>
</dbReference>
<protein>
    <submittedName>
        <fullName evidence="10">YegS/Rv2252/BmrU family lipid kinase</fullName>
    </submittedName>
</protein>
<dbReference type="SMART" id="SM00046">
    <property type="entry name" value="DAGKc"/>
    <property type="match status" value="1"/>
</dbReference>
<dbReference type="PANTHER" id="PTHR12358">
    <property type="entry name" value="SPHINGOSINE KINASE"/>
    <property type="match status" value="1"/>
</dbReference>
<keyword evidence="6" id="KW-0067">ATP-binding</keyword>
<evidence type="ECO:0000256" key="3">
    <source>
        <dbReference type="ARBA" id="ARBA00022679"/>
    </source>
</evidence>
<dbReference type="SUPFAM" id="SSF111331">
    <property type="entry name" value="NAD kinase/diacylglycerol kinase-like"/>
    <property type="match status" value="1"/>
</dbReference>
<evidence type="ECO:0000256" key="2">
    <source>
        <dbReference type="ARBA" id="ARBA00005983"/>
    </source>
</evidence>
<evidence type="ECO:0000256" key="4">
    <source>
        <dbReference type="ARBA" id="ARBA00022741"/>
    </source>
</evidence>
<dbReference type="InterPro" id="IPR001206">
    <property type="entry name" value="Diacylglycerol_kinase_cat_dom"/>
</dbReference>
<keyword evidence="7" id="KW-0594">Phospholipid biosynthesis</keyword>
<dbReference type="InterPro" id="IPR016064">
    <property type="entry name" value="NAD/diacylglycerol_kinase_sf"/>
</dbReference>
<dbReference type="EMBL" id="JABGBW010000001">
    <property type="protein sequence ID" value="MBC2575172.1"/>
    <property type="molecule type" value="Genomic_DNA"/>
</dbReference>
<keyword evidence="11" id="KW-1185">Reference proteome</keyword>
<evidence type="ECO:0000256" key="7">
    <source>
        <dbReference type="ARBA" id="ARBA00023209"/>
    </source>
</evidence>
<evidence type="ECO:0000256" key="6">
    <source>
        <dbReference type="ARBA" id="ARBA00022840"/>
    </source>
</evidence>
<keyword evidence="7" id="KW-0443">Lipid metabolism</keyword>
<dbReference type="InterPro" id="IPR017438">
    <property type="entry name" value="ATP-NAD_kinase_N"/>
</dbReference>
<evidence type="ECO:0000259" key="9">
    <source>
        <dbReference type="PROSITE" id="PS50146"/>
    </source>
</evidence>
<dbReference type="InterPro" id="IPR045540">
    <property type="entry name" value="YegS/DAGK_C"/>
</dbReference>
<comment type="cofactor">
    <cofactor evidence="1">
        <name>Mg(2+)</name>
        <dbReference type="ChEBI" id="CHEBI:18420"/>
    </cofactor>
</comment>
<dbReference type="Pfam" id="PF19279">
    <property type="entry name" value="YegS_C"/>
    <property type="match status" value="1"/>
</dbReference>
<dbReference type="Gene3D" id="3.40.50.10330">
    <property type="entry name" value="Probable inorganic polyphosphate/atp-NAD kinase, domain 1"/>
    <property type="match status" value="1"/>
</dbReference>
<dbReference type="GO" id="GO:0016301">
    <property type="term" value="F:kinase activity"/>
    <property type="evidence" value="ECO:0007669"/>
    <property type="project" value="UniProtKB-KW"/>
</dbReference>
<organism evidence="10 11">
    <name type="scientific">Peptostreptococcus canis</name>
    <dbReference type="NCBI Taxonomy" id="1159213"/>
    <lineage>
        <taxon>Bacteria</taxon>
        <taxon>Bacillati</taxon>
        <taxon>Bacillota</taxon>
        <taxon>Clostridia</taxon>
        <taxon>Peptostreptococcales</taxon>
        <taxon>Peptostreptococcaceae</taxon>
        <taxon>Peptostreptococcus</taxon>
    </lineage>
</organism>
<name>A0ABR6TIF3_9FIRM</name>
<comment type="similarity">
    <text evidence="2">Belongs to the diacylglycerol/lipid kinase family.</text>
</comment>
<evidence type="ECO:0000256" key="1">
    <source>
        <dbReference type="ARBA" id="ARBA00001946"/>
    </source>
</evidence>
<gene>
    <name evidence="10" type="ORF">HLB29_00540</name>
</gene>
<evidence type="ECO:0000256" key="8">
    <source>
        <dbReference type="ARBA" id="ARBA00023264"/>
    </source>
</evidence>
<keyword evidence="5 10" id="KW-0418">Kinase</keyword>
<dbReference type="InterPro" id="IPR050187">
    <property type="entry name" value="Lipid_Phosphate_FormReg"/>
</dbReference>
<evidence type="ECO:0000313" key="11">
    <source>
        <dbReference type="Proteomes" id="UP000713904"/>
    </source>
</evidence>
<dbReference type="NCBIfam" id="TIGR00147">
    <property type="entry name" value="YegS/Rv2252/BmrU family lipid kinase"/>
    <property type="match status" value="1"/>
</dbReference>
<dbReference type="Proteomes" id="UP000713904">
    <property type="component" value="Unassembled WGS sequence"/>
</dbReference>
<reference evidence="10 11" key="1">
    <citation type="submission" date="2020-05" db="EMBL/GenBank/DDBJ databases">
        <title>Draft genome of xy-202 and genomic insight in genome of the genus Peptostreptococcus.</title>
        <authorList>
            <person name="Zhang Z."/>
        </authorList>
    </citation>
    <scope>NUCLEOTIDE SEQUENCE [LARGE SCALE GENOMIC DNA]</scope>
    <source>
        <strain evidence="10 11">DSM 27025</strain>
    </source>
</reference>
<dbReference type="PANTHER" id="PTHR12358:SF54">
    <property type="entry name" value="SPHINGOSINE KINASE RELATED PROTEIN"/>
    <property type="match status" value="1"/>
</dbReference>
<dbReference type="Gene3D" id="2.60.200.40">
    <property type="match status" value="1"/>
</dbReference>